<dbReference type="GO" id="GO:0015095">
    <property type="term" value="F:magnesium ion transmembrane transporter activity"/>
    <property type="evidence" value="ECO:0007669"/>
    <property type="project" value="UniProtKB-UniRule"/>
</dbReference>
<dbReference type="InterPro" id="IPR000644">
    <property type="entry name" value="CBS_dom"/>
</dbReference>
<keyword evidence="3 9" id="KW-0813">Transport</keyword>
<dbReference type="PROSITE" id="PS51371">
    <property type="entry name" value="CBS"/>
    <property type="match status" value="2"/>
</dbReference>
<dbReference type="InterPro" id="IPR038076">
    <property type="entry name" value="MgtE_N_sf"/>
</dbReference>
<dbReference type="SMART" id="SM00116">
    <property type="entry name" value="CBS"/>
    <property type="match status" value="2"/>
</dbReference>
<feature type="transmembrane region" description="Helical" evidence="9">
    <location>
        <begin position="291"/>
        <end position="310"/>
    </location>
</feature>
<evidence type="ECO:0000256" key="5">
    <source>
        <dbReference type="ARBA" id="ARBA00022842"/>
    </source>
</evidence>
<feature type="domain" description="CBS" evidence="10">
    <location>
        <begin position="206"/>
        <end position="262"/>
    </location>
</feature>
<dbReference type="SMART" id="SM00924">
    <property type="entry name" value="MgtE_N"/>
    <property type="match status" value="1"/>
</dbReference>
<proteinExistence type="inferred from homology"/>
<evidence type="ECO:0000313" key="12">
    <source>
        <dbReference type="Proteomes" id="UP000317178"/>
    </source>
</evidence>
<dbReference type="PANTHER" id="PTHR43773:SF1">
    <property type="entry name" value="MAGNESIUM TRANSPORTER MGTE"/>
    <property type="match status" value="1"/>
</dbReference>
<keyword evidence="5 9" id="KW-0460">Magnesium</keyword>
<sequence length="468" mass="53188">MYYNSLLLPDLLQMIQEKDENGLHEFCEVFHPANCAEVLESLSPEDFWYVMRCSDKQSRMNAFSFLDLAKQSEFMAFEQDDQTVQVSILEGMAPDDRVDLLSRLDNDRGRQLVSRLSETERNTVRELLAYEEEREDSAGAIMTTEFAWLPQNLTAEEAIARLRRQAHDRETIYYIFILEEERRLRGLVSFRQLLLADPSAKMVDIMQRDVVTVRIEDDREFVASEIAKYDLLAIPVVDNQYRLVGIVTHDDIIDVLQEEATEDAHRQGAVAPLEDSYLTTSILTLVYKRGVWLILLLVAAAFTVNVLKRFEYEMVTQLKHGWLLWFLPLVIASGGNTGSQSATLVIRLLTLEDMRRNETLKLVMREFMLAVLLGSGLGLLTFLIARFFWMDEPTVRAVGEASLMMKSSVVGITVFLVVIMGSVTGATLPLMFKKLGMDPALMSNPLISALVDFFGLIVYYAVASTMLT</sequence>
<evidence type="ECO:0000256" key="4">
    <source>
        <dbReference type="ARBA" id="ARBA00022692"/>
    </source>
</evidence>
<dbReference type="KEGG" id="plon:Pla110_11920"/>
<dbReference type="Pfam" id="PF03448">
    <property type="entry name" value="MgtE_N"/>
    <property type="match status" value="1"/>
</dbReference>
<keyword evidence="8" id="KW-0129">CBS domain</keyword>
<feature type="transmembrane region" description="Helical" evidence="9">
    <location>
        <begin position="367"/>
        <end position="389"/>
    </location>
</feature>
<dbReference type="NCBIfam" id="TIGR00400">
    <property type="entry name" value="mgtE"/>
    <property type="match status" value="1"/>
</dbReference>
<comment type="subunit">
    <text evidence="9">Homodimer.</text>
</comment>
<dbReference type="AlphaFoldDB" id="A0A518CJT2"/>
<evidence type="ECO:0000256" key="6">
    <source>
        <dbReference type="ARBA" id="ARBA00022989"/>
    </source>
</evidence>
<dbReference type="CDD" id="cd04606">
    <property type="entry name" value="CBS_pair_Mg_transporter"/>
    <property type="match status" value="1"/>
</dbReference>
<dbReference type="Gene3D" id="1.10.357.20">
    <property type="entry name" value="SLC41 divalent cation transporters, integral membrane domain"/>
    <property type="match status" value="1"/>
</dbReference>
<dbReference type="GO" id="GO:0005886">
    <property type="term" value="C:plasma membrane"/>
    <property type="evidence" value="ECO:0007669"/>
    <property type="project" value="UniProtKB-SubCell"/>
</dbReference>
<dbReference type="Proteomes" id="UP000317178">
    <property type="component" value="Chromosome"/>
</dbReference>
<dbReference type="Pfam" id="PF00571">
    <property type="entry name" value="CBS"/>
    <property type="match status" value="2"/>
</dbReference>
<feature type="transmembrane region" description="Helical" evidence="9">
    <location>
        <begin position="409"/>
        <end position="432"/>
    </location>
</feature>
<gene>
    <name evidence="11" type="ORF">Pla110_11920</name>
</gene>
<comment type="function">
    <text evidence="9">Acts as a magnesium transporter.</text>
</comment>
<keyword evidence="9" id="KW-0479">Metal-binding</keyword>
<evidence type="ECO:0000259" key="10">
    <source>
        <dbReference type="PROSITE" id="PS51371"/>
    </source>
</evidence>
<dbReference type="RefSeq" id="WP_144994115.1">
    <property type="nucleotide sequence ID" value="NZ_CP036281.1"/>
</dbReference>
<accession>A0A518CJT2</accession>
<dbReference type="SUPFAM" id="SSF54631">
    <property type="entry name" value="CBS-domain pair"/>
    <property type="match status" value="1"/>
</dbReference>
<keyword evidence="9" id="KW-1003">Cell membrane</keyword>
<keyword evidence="4 9" id="KW-0812">Transmembrane</keyword>
<dbReference type="InterPro" id="IPR046342">
    <property type="entry name" value="CBS_dom_sf"/>
</dbReference>
<dbReference type="GO" id="GO:0046872">
    <property type="term" value="F:metal ion binding"/>
    <property type="evidence" value="ECO:0007669"/>
    <property type="project" value="UniProtKB-KW"/>
</dbReference>
<evidence type="ECO:0000256" key="9">
    <source>
        <dbReference type="RuleBase" id="RU362011"/>
    </source>
</evidence>
<dbReference type="PANTHER" id="PTHR43773">
    <property type="entry name" value="MAGNESIUM TRANSPORTER MGTE"/>
    <property type="match status" value="1"/>
</dbReference>
<evidence type="ECO:0000256" key="7">
    <source>
        <dbReference type="ARBA" id="ARBA00023136"/>
    </source>
</evidence>
<dbReference type="InterPro" id="IPR006668">
    <property type="entry name" value="Mg_transptr_MgtE_intracell_dom"/>
</dbReference>
<keyword evidence="6 9" id="KW-1133">Transmembrane helix</keyword>
<dbReference type="InterPro" id="IPR006667">
    <property type="entry name" value="SLC41_membr_dom"/>
</dbReference>
<feature type="transmembrane region" description="Helical" evidence="9">
    <location>
        <begin position="322"/>
        <end position="346"/>
    </location>
</feature>
<evidence type="ECO:0000256" key="1">
    <source>
        <dbReference type="ARBA" id="ARBA00004141"/>
    </source>
</evidence>
<protein>
    <recommendedName>
        <fullName evidence="9">Magnesium transporter MgtE</fullName>
    </recommendedName>
</protein>
<dbReference type="Gene3D" id="3.10.580.10">
    <property type="entry name" value="CBS-domain"/>
    <property type="match status" value="1"/>
</dbReference>
<evidence type="ECO:0000256" key="3">
    <source>
        <dbReference type="ARBA" id="ARBA00022448"/>
    </source>
</evidence>
<evidence type="ECO:0000256" key="8">
    <source>
        <dbReference type="PROSITE-ProRule" id="PRU00703"/>
    </source>
</evidence>
<dbReference type="SUPFAM" id="SSF161093">
    <property type="entry name" value="MgtE membrane domain-like"/>
    <property type="match status" value="1"/>
</dbReference>
<keyword evidence="12" id="KW-1185">Reference proteome</keyword>
<comment type="subcellular location">
    <subcellularLocation>
        <location evidence="9">Cell membrane</location>
        <topology evidence="9">Multi-pass membrane protein</topology>
    </subcellularLocation>
    <subcellularLocation>
        <location evidence="1">Membrane</location>
        <topology evidence="1">Multi-pass membrane protein</topology>
    </subcellularLocation>
</comment>
<comment type="similarity">
    <text evidence="2 9">Belongs to the SLC41A transporter family.</text>
</comment>
<dbReference type="InterPro" id="IPR036739">
    <property type="entry name" value="SLC41_membr_dom_sf"/>
</dbReference>
<reference evidence="11 12" key="1">
    <citation type="submission" date="2019-02" db="EMBL/GenBank/DDBJ databases">
        <title>Deep-cultivation of Planctomycetes and their phenomic and genomic characterization uncovers novel biology.</title>
        <authorList>
            <person name="Wiegand S."/>
            <person name="Jogler M."/>
            <person name="Boedeker C."/>
            <person name="Pinto D."/>
            <person name="Vollmers J."/>
            <person name="Rivas-Marin E."/>
            <person name="Kohn T."/>
            <person name="Peeters S.H."/>
            <person name="Heuer A."/>
            <person name="Rast P."/>
            <person name="Oberbeckmann S."/>
            <person name="Bunk B."/>
            <person name="Jeske O."/>
            <person name="Meyerdierks A."/>
            <person name="Storesund J.E."/>
            <person name="Kallscheuer N."/>
            <person name="Luecker S."/>
            <person name="Lage O.M."/>
            <person name="Pohl T."/>
            <person name="Merkel B.J."/>
            <person name="Hornburger P."/>
            <person name="Mueller R.-W."/>
            <person name="Bruemmer F."/>
            <person name="Labrenz M."/>
            <person name="Spormann A.M."/>
            <person name="Op den Camp H."/>
            <person name="Overmann J."/>
            <person name="Amann R."/>
            <person name="Jetten M.S.M."/>
            <person name="Mascher T."/>
            <person name="Medema M.H."/>
            <person name="Devos D.P."/>
            <person name="Kaster A.-K."/>
            <person name="Ovreas L."/>
            <person name="Rohde M."/>
            <person name="Galperin M.Y."/>
            <person name="Jogler C."/>
        </authorList>
    </citation>
    <scope>NUCLEOTIDE SEQUENCE [LARGE SCALE GENOMIC DNA]</scope>
    <source>
        <strain evidence="11 12">Pla110</strain>
    </source>
</reference>
<evidence type="ECO:0000256" key="2">
    <source>
        <dbReference type="ARBA" id="ARBA00009749"/>
    </source>
</evidence>
<dbReference type="EMBL" id="CP036281">
    <property type="protein sequence ID" value="QDU79482.1"/>
    <property type="molecule type" value="Genomic_DNA"/>
</dbReference>
<name>A0A518CJT2_9PLAN</name>
<organism evidence="11 12">
    <name type="scientific">Polystyrenella longa</name>
    <dbReference type="NCBI Taxonomy" id="2528007"/>
    <lineage>
        <taxon>Bacteria</taxon>
        <taxon>Pseudomonadati</taxon>
        <taxon>Planctomycetota</taxon>
        <taxon>Planctomycetia</taxon>
        <taxon>Planctomycetales</taxon>
        <taxon>Planctomycetaceae</taxon>
        <taxon>Polystyrenella</taxon>
    </lineage>
</organism>
<dbReference type="SUPFAM" id="SSF158791">
    <property type="entry name" value="MgtE N-terminal domain-like"/>
    <property type="match status" value="1"/>
</dbReference>
<dbReference type="OrthoDB" id="9790355at2"/>
<feature type="transmembrane region" description="Helical" evidence="9">
    <location>
        <begin position="444"/>
        <end position="462"/>
    </location>
</feature>
<dbReference type="Gene3D" id="1.25.60.10">
    <property type="entry name" value="MgtE N-terminal domain-like"/>
    <property type="match status" value="1"/>
</dbReference>
<feature type="domain" description="CBS" evidence="10">
    <location>
        <begin position="142"/>
        <end position="205"/>
    </location>
</feature>
<keyword evidence="7 9" id="KW-0472">Membrane</keyword>
<evidence type="ECO:0000313" key="11">
    <source>
        <dbReference type="EMBL" id="QDU79482.1"/>
    </source>
</evidence>
<dbReference type="InterPro" id="IPR006669">
    <property type="entry name" value="MgtE_transporter"/>
</dbReference>
<dbReference type="Pfam" id="PF01769">
    <property type="entry name" value="MgtE"/>
    <property type="match status" value="1"/>
</dbReference>